<reference evidence="1 2" key="1">
    <citation type="submission" date="2015-01" db="EMBL/GenBank/DDBJ databases">
        <title>Evolution of Trichinella species and genotypes.</title>
        <authorList>
            <person name="Korhonen P.K."/>
            <person name="Edoardo P."/>
            <person name="Giuseppe L.R."/>
            <person name="Gasser R.B."/>
        </authorList>
    </citation>
    <scope>NUCLEOTIDE SEQUENCE [LARGE SCALE GENOMIC DNA]</scope>
    <source>
        <strain evidence="1">ISS470</strain>
    </source>
</reference>
<dbReference type="AlphaFoldDB" id="A0A0V1EUZ0"/>
<sequence length="37" mass="4310">MHITIFSDPYVISAISREIRNLGTCDQIHSCFNRFHS</sequence>
<protein>
    <submittedName>
        <fullName evidence="1">Uncharacterized protein</fullName>
    </submittedName>
</protein>
<keyword evidence="2" id="KW-1185">Reference proteome</keyword>
<dbReference type="OrthoDB" id="10436096at2759"/>
<comment type="caution">
    <text evidence="1">The sequence shown here is derived from an EMBL/GenBank/DDBJ whole genome shotgun (WGS) entry which is preliminary data.</text>
</comment>
<evidence type="ECO:0000313" key="2">
    <source>
        <dbReference type="Proteomes" id="UP000054995"/>
    </source>
</evidence>
<organism evidence="1 2">
    <name type="scientific">Trichinella pseudospiralis</name>
    <name type="common">Parasitic roundworm</name>
    <dbReference type="NCBI Taxonomy" id="6337"/>
    <lineage>
        <taxon>Eukaryota</taxon>
        <taxon>Metazoa</taxon>
        <taxon>Ecdysozoa</taxon>
        <taxon>Nematoda</taxon>
        <taxon>Enoplea</taxon>
        <taxon>Dorylaimia</taxon>
        <taxon>Trichinellida</taxon>
        <taxon>Trichinellidae</taxon>
        <taxon>Trichinella</taxon>
    </lineage>
</organism>
<proteinExistence type="predicted"/>
<name>A0A0V1EUZ0_TRIPS</name>
<accession>A0A0V1EUZ0</accession>
<dbReference type="Proteomes" id="UP000054995">
    <property type="component" value="Unassembled WGS sequence"/>
</dbReference>
<gene>
    <name evidence="1" type="ORF">T4D_6503</name>
</gene>
<evidence type="ECO:0000313" key="1">
    <source>
        <dbReference type="EMBL" id="KRY77547.1"/>
    </source>
</evidence>
<dbReference type="EMBL" id="JYDT01000877">
    <property type="protein sequence ID" value="KRY77547.1"/>
    <property type="molecule type" value="Genomic_DNA"/>
</dbReference>